<dbReference type="RefSeq" id="WP_184258897.1">
    <property type="nucleotide sequence ID" value="NZ_JACHIH010000019.1"/>
</dbReference>
<organism evidence="3 4">
    <name type="scientific">Rhodopseudomonas rhenobacensis</name>
    <dbReference type="NCBI Taxonomy" id="87461"/>
    <lineage>
        <taxon>Bacteria</taxon>
        <taxon>Pseudomonadati</taxon>
        <taxon>Pseudomonadota</taxon>
        <taxon>Alphaproteobacteria</taxon>
        <taxon>Hyphomicrobiales</taxon>
        <taxon>Nitrobacteraceae</taxon>
        <taxon>Rhodopseudomonas</taxon>
    </lineage>
</organism>
<gene>
    <name evidence="3" type="ORF">HNR60_003058</name>
</gene>
<keyword evidence="4" id="KW-1185">Reference proteome</keyword>
<sequence>MQEARRRRSGWWRRLLWSLGAGFLTGTAAEQAVVAAQPSDYRAAATAPLAWQQFSQQLQLRFADLLAANGKLPRHLQDYLAARGTDAPPLSLTLRSWISPAGNIERVEFVDLADDKVAADLRGLLNGGHVGVPPPEMPQPVNLRLSLRPPEPPQKGD</sequence>
<comment type="caution">
    <text evidence="3">The sequence shown here is derived from an EMBL/GenBank/DDBJ whole genome shotgun (WGS) entry which is preliminary data.</text>
</comment>
<protein>
    <submittedName>
        <fullName evidence="3">Uncharacterized protein</fullName>
    </submittedName>
</protein>
<name>A0A7W7Z5B9_9BRAD</name>
<evidence type="ECO:0000256" key="1">
    <source>
        <dbReference type="SAM" id="MobiDB-lite"/>
    </source>
</evidence>
<dbReference type="AlphaFoldDB" id="A0A7W7Z5B9"/>
<evidence type="ECO:0000256" key="2">
    <source>
        <dbReference type="SAM" id="SignalP"/>
    </source>
</evidence>
<evidence type="ECO:0000313" key="3">
    <source>
        <dbReference type="EMBL" id="MBB5048295.1"/>
    </source>
</evidence>
<feature type="chain" id="PRO_5031455921" evidence="2">
    <location>
        <begin position="29"/>
        <end position="157"/>
    </location>
</feature>
<accession>A0A7W7Z5B9</accession>
<keyword evidence="2" id="KW-0732">Signal</keyword>
<dbReference type="Proteomes" id="UP000542353">
    <property type="component" value="Unassembled WGS sequence"/>
</dbReference>
<dbReference type="EMBL" id="JACHIH010000019">
    <property type="protein sequence ID" value="MBB5048295.1"/>
    <property type="molecule type" value="Genomic_DNA"/>
</dbReference>
<feature type="signal peptide" evidence="2">
    <location>
        <begin position="1"/>
        <end position="28"/>
    </location>
</feature>
<evidence type="ECO:0000313" key="4">
    <source>
        <dbReference type="Proteomes" id="UP000542353"/>
    </source>
</evidence>
<reference evidence="3 4" key="1">
    <citation type="submission" date="2020-08" db="EMBL/GenBank/DDBJ databases">
        <title>Genomic Encyclopedia of Type Strains, Phase IV (KMG-IV): sequencing the most valuable type-strain genomes for metagenomic binning, comparative biology and taxonomic classification.</title>
        <authorList>
            <person name="Goeker M."/>
        </authorList>
    </citation>
    <scope>NUCLEOTIDE SEQUENCE [LARGE SCALE GENOMIC DNA]</scope>
    <source>
        <strain evidence="3 4">DSM 12706</strain>
    </source>
</reference>
<feature type="region of interest" description="Disordered" evidence="1">
    <location>
        <begin position="128"/>
        <end position="157"/>
    </location>
</feature>
<proteinExistence type="predicted"/>